<organism evidence="1 2">
    <name type="scientific">Aliiglaciecola litoralis</name>
    <dbReference type="NCBI Taxonomy" id="582857"/>
    <lineage>
        <taxon>Bacteria</taxon>
        <taxon>Pseudomonadati</taxon>
        <taxon>Pseudomonadota</taxon>
        <taxon>Gammaproteobacteria</taxon>
        <taxon>Alteromonadales</taxon>
        <taxon>Alteromonadaceae</taxon>
        <taxon>Aliiglaciecola</taxon>
    </lineage>
</organism>
<reference evidence="1 2" key="1">
    <citation type="journal article" date="2019" name="Int. J. Syst. Evol. Microbiol.">
        <title>The Global Catalogue of Microorganisms (GCM) 10K type strain sequencing project: providing services to taxonomists for standard genome sequencing and annotation.</title>
        <authorList>
            <consortium name="The Broad Institute Genomics Platform"/>
            <consortium name="The Broad Institute Genome Sequencing Center for Infectious Disease"/>
            <person name="Wu L."/>
            <person name="Ma J."/>
        </authorList>
    </citation>
    <scope>NUCLEOTIDE SEQUENCE [LARGE SCALE GENOMIC DNA]</scope>
    <source>
        <strain evidence="1 2">JCM 15896</strain>
    </source>
</reference>
<sequence length="146" mass="17115">MNNSNTYEKAIADACAPFIEELGDKIQWQWDEHFSCYLAEFSVDHENLVYLVAQKHFPHVWDKKSIKKAPPAFRHRAGFFNTLEKNQQLMSKDRNGEHDIMLSWWPWGHGATVSVRLFYASTKPYIEPSGVFATFSKWWNRSDKTS</sequence>
<dbReference type="EMBL" id="BAAAFD010000010">
    <property type="protein sequence ID" value="GAA0859064.1"/>
    <property type="molecule type" value="Genomic_DNA"/>
</dbReference>
<keyword evidence="2" id="KW-1185">Reference proteome</keyword>
<evidence type="ECO:0000313" key="2">
    <source>
        <dbReference type="Proteomes" id="UP001500359"/>
    </source>
</evidence>
<evidence type="ECO:0000313" key="1">
    <source>
        <dbReference type="EMBL" id="GAA0859064.1"/>
    </source>
</evidence>
<gene>
    <name evidence="1" type="ORF">GCM10009114_31100</name>
</gene>
<dbReference type="RefSeq" id="WP_343861615.1">
    <property type="nucleotide sequence ID" value="NZ_BAAAFD010000010.1"/>
</dbReference>
<proteinExistence type="predicted"/>
<dbReference type="Proteomes" id="UP001500359">
    <property type="component" value="Unassembled WGS sequence"/>
</dbReference>
<comment type="caution">
    <text evidence="1">The sequence shown here is derived from an EMBL/GenBank/DDBJ whole genome shotgun (WGS) entry which is preliminary data.</text>
</comment>
<accession>A0ABN1LQJ0</accession>
<name>A0ABN1LQJ0_9ALTE</name>
<protein>
    <submittedName>
        <fullName evidence="1">Uncharacterized protein</fullName>
    </submittedName>
</protein>